<protein>
    <submittedName>
        <fullName evidence="1">Uncharacterized protein</fullName>
    </submittedName>
</protein>
<dbReference type="OrthoDB" id="8611785at2"/>
<organism evidence="1 2">
    <name type="scientific">Nitrosospira briensis</name>
    <dbReference type="NCBI Taxonomy" id="35799"/>
    <lineage>
        <taxon>Bacteria</taxon>
        <taxon>Pseudomonadati</taxon>
        <taxon>Pseudomonadota</taxon>
        <taxon>Betaproteobacteria</taxon>
        <taxon>Nitrosomonadales</taxon>
        <taxon>Nitrosomonadaceae</taxon>
        <taxon>Nitrosospira</taxon>
    </lineage>
</organism>
<name>A0A1I5B4B5_9PROT</name>
<evidence type="ECO:0000313" key="1">
    <source>
        <dbReference type="EMBL" id="SFN69450.1"/>
    </source>
</evidence>
<dbReference type="AlphaFoldDB" id="A0A1I5B4B5"/>
<reference evidence="2" key="1">
    <citation type="submission" date="2016-10" db="EMBL/GenBank/DDBJ databases">
        <authorList>
            <person name="Varghese N."/>
        </authorList>
    </citation>
    <scope>NUCLEOTIDE SEQUENCE [LARGE SCALE GENOMIC DNA]</scope>
    <source>
        <strain evidence="2">Nsp8</strain>
    </source>
</reference>
<proteinExistence type="predicted"/>
<accession>A0A1I5B4B5</accession>
<gene>
    <name evidence="1" type="ORF">SAMN05216386_1655</name>
</gene>
<evidence type="ECO:0000313" key="2">
    <source>
        <dbReference type="Proteomes" id="UP000183107"/>
    </source>
</evidence>
<dbReference type="Proteomes" id="UP000183107">
    <property type="component" value="Unassembled WGS sequence"/>
</dbReference>
<dbReference type="EMBL" id="FOVJ01000002">
    <property type="protein sequence ID" value="SFN69450.1"/>
    <property type="molecule type" value="Genomic_DNA"/>
</dbReference>
<dbReference type="RefSeq" id="WP_074796443.1">
    <property type="nucleotide sequence ID" value="NZ_FOVJ01000002.1"/>
</dbReference>
<sequence length="137" mass="15335">MNKKTNLALAPVQSLPAKSIQGREDLSFAARDERDLLRMWHVPHDPKAYWSDGVEIGRQHFSEVVALADVNEYQAFVTLELVFNEPGWRTHGWGIECGFSKAVAEAAIVGLRAIRAGATPYDSDLEFQRLVVEDPDL</sequence>
<keyword evidence="2" id="KW-1185">Reference proteome</keyword>